<dbReference type="OrthoDB" id="2151789at2759"/>
<keyword evidence="2" id="KW-0285">Flavoprotein</keyword>
<dbReference type="Gene3D" id="3.30.465.10">
    <property type="match status" value="1"/>
</dbReference>
<evidence type="ECO:0000256" key="1">
    <source>
        <dbReference type="ARBA" id="ARBA00005466"/>
    </source>
</evidence>
<dbReference type="Pfam" id="PF01565">
    <property type="entry name" value="FAD_binding_4"/>
    <property type="match status" value="1"/>
</dbReference>
<evidence type="ECO:0000256" key="3">
    <source>
        <dbReference type="ARBA" id="ARBA00022827"/>
    </source>
</evidence>
<dbReference type="SUPFAM" id="SSF56176">
    <property type="entry name" value="FAD-binding/transporter-associated domain-like"/>
    <property type="match status" value="1"/>
</dbReference>
<evidence type="ECO:0000256" key="4">
    <source>
        <dbReference type="ARBA" id="ARBA00023002"/>
    </source>
</evidence>
<evidence type="ECO:0000256" key="2">
    <source>
        <dbReference type="ARBA" id="ARBA00022630"/>
    </source>
</evidence>
<dbReference type="GO" id="GO:0071949">
    <property type="term" value="F:FAD binding"/>
    <property type="evidence" value="ECO:0007669"/>
    <property type="project" value="InterPro"/>
</dbReference>
<dbReference type="GeneID" id="81376662"/>
<feature type="domain" description="FAD-binding PCMH-type" evidence="6">
    <location>
        <begin position="66"/>
        <end position="240"/>
    </location>
</feature>
<evidence type="ECO:0000256" key="5">
    <source>
        <dbReference type="SAM" id="SignalP"/>
    </source>
</evidence>
<keyword evidence="3" id="KW-0274">FAD</keyword>
<dbReference type="Proteomes" id="UP001147747">
    <property type="component" value="Unassembled WGS sequence"/>
</dbReference>
<dbReference type="GO" id="GO:0016491">
    <property type="term" value="F:oxidoreductase activity"/>
    <property type="evidence" value="ECO:0007669"/>
    <property type="project" value="UniProtKB-KW"/>
</dbReference>
<evidence type="ECO:0000313" key="8">
    <source>
        <dbReference type="Proteomes" id="UP001147747"/>
    </source>
</evidence>
<feature type="chain" id="PRO_5040810962" evidence="5">
    <location>
        <begin position="20"/>
        <end position="509"/>
    </location>
</feature>
<sequence length="509" mass="55036">MRLQLLLLSGLFMSGLTVGTSFNSTQPPTGFPPCDELIQAGLEKSILLPTEPSYAARIESYWSLNSRQHPFCIVQPRNAKEVATAMTALLGADSAGDWHIAIRSGGHNSGGANNIDNGVTIDLVHLNEATYDKTTNLASIGPGAKWMDVYAKLAKDDVLVTGGRDGDVGVGGFLLGGGSTFFMGTEGFGCDAVKNYEVVLTNGTIVNANEKVNSDLWLALKGGGSNFGIVTRYDMEALPNKKLAHKVRTINITHAPQIASDFVEFTENYEKFANDALVVYLTHNATLIKETTVGTIQVSTEGKANSTGFEKLDKIPDIAPAPYDHITLAEAAAGSQVVGGTWMCEATLTFSNTKGLMKKAISMHERYVRDMKSAIGEENFATMFFFQPMPTMFGEISKRRGGNMIGFDLEEKNSVLWTAGVVVKTNQQDRIHAQSLMNKMAAELKSHSKSVGGATDLVYLNYADTTQDPLGSYGAKNVDYLKGVAKRYDPEGLFQTRFPLGFKISSVDS</sequence>
<keyword evidence="5" id="KW-0732">Signal</keyword>
<dbReference type="EMBL" id="JAPZBU010000012">
    <property type="protein sequence ID" value="KAJ5376159.1"/>
    <property type="molecule type" value="Genomic_DNA"/>
</dbReference>
<evidence type="ECO:0000313" key="7">
    <source>
        <dbReference type="EMBL" id="KAJ5376159.1"/>
    </source>
</evidence>
<reference evidence="7" key="1">
    <citation type="submission" date="2022-12" db="EMBL/GenBank/DDBJ databases">
        <authorList>
            <person name="Petersen C."/>
        </authorList>
    </citation>
    <scope>NUCLEOTIDE SEQUENCE</scope>
    <source>
        <strain evidence="7">IBT 29677</strain>
    </source>
</reference>
<protein>
    <submittedName>
        <fullName evidence="7">FAD binding domain-containing protein</fullName>
    </submittedName>
</protein>
<keyword evidence="8" id="KW-1185">Reference proteome</keyword>
<dbReference type="InterPro" id="IPR050416">
    <property type="entry name" value="FAD-linked_Oxidoreductase"/>
</dbReference>
<dbReference type="InterPro" id="IPR006094">
    <property type="entry name" value="Oxid_FAD_bind_N"/>
</dbReference>
<comment type="similarity">
    <text evidence="1">Belongs to the oxygen-dependent FAD-linked oxidoreductase family.</text>
</comment>
<dbReference type="InterPro" id="IPR016169">
    <property type="entry name" value="FAD-bd_PCMH_sub2"/>
</dbReference>
<dbReference type="PANTHER" id="PTHR42973:SF53">
    <property type="entry name" value="FAD-BINDING PCMH-TYPE DOMAIN-CONTAINING PROTEIN-RELATED"/>
    <property type="match status" value="1"/>
</dbReference>
<reference evidence="7" key="2">
    <citation type="journal article" date="2023" name="IMA Fungus">
        <title>Comparative genomic study of the Penicillium genus elucidates a diverse pangenome and 15 lateral gene transfer events.</title>
        <authorList>
            <person name="Petersen C."/>
            <person name="Sorensen T."/>
            <person name="Nielsen M.R."/>
            <person name="Sondergaard T.E."/>
            <person name="Sorensen J.L."/>
            <person name="Fitzpatrick D.A."/>
            <person name="Frisvad J.C."/>
            <person name="Nielsen K.L."/>
        </authorList>
    </citation>
    <scope>NUCLEOTIDE SEQUENCE</scope>
    <source>
        <strain evidence="7">IBT 29677</strain>
    </source>
</reference>
<name>A0A9W9SFA5_9EURO</name>
<accession>A0A9W9SFA5</accession>
<feature type="signal peptide" evidence="5">
    <location>
        <begin position="1"/>
        <end position="19"/>
    </location>
</feature>
<dbReference type="RefSeq" id="XP_056481189.1">
    <property type="nucleotide sequence ID" value="XM_056637682.1"/>
</dbReference>
<dbReference type="InterPro" id="IPR036318">
    <property type="entry name" value="FAD-bd_PCMH-like_sf"/>
</dbReference>
<evidence type="ECO:0000259" key="6">
    <source>
        <dbReference type="PROSITE" id="PS51387"/>
    </source>
</evidence>
<dbReference type="InterPro" id="IPR016166">
    <property type="entry name" value="FAD-bd_PCMH"/>
</dbReference>
<proteinExistence type="inferred from homology"/>
<dbReference type="AlphaFoldDB" id="A0A9W9SFA5"/>
<keyword evidence="4" id="KW-0560">Oxidoreductase</keyword>
<comment type="caution">
    <text evidence="7">The sequence shown here is derived from an EMBL/GenBank/DDBJ whole genome shotgun (WGS) entry which is preliminary data.</text>
</comment>
<dbReference type="PANTHER" id="PTHR42973">
    <property type="entry name" value="BINDING OXIDOREDUCTASE, PUTATIVE (AFU_ORTHOLOGUE AFUA_1G17690)-RELATED"/>
    <property type="match status" value="1"/>
</dbReference>
<gene>
    <name evidence="7" type="ORF">N7509_013045</name>
</gene>
<organism evidence="7 8">
    <name type="scientific">Penicillium cosmopolitanum</name>
    <dbReference type="NCBI Taxonomy" id="1131564"/>
    <lineage>
        <taxon>Eukaryota</taxon>
        <taxon>Fungi</taxon>
        <taxon>Dikarya</taxon>
        <taxon>Ascomycota</taxon>
        <taxon>Pezizomycotina</taxon>
        <taxon>Eurotiomycetes</taxon>
        <taxon>Eurotiomycetidae</taxon>
        <taxon>Eurotiales</taxon>
        <taxon>Aspergillaceae</taxon>
        <taxon>Penicillium</taxon>
    </lineage>
</organism>
<dbReference type="PROSITE" id="PS51387">
    <property type="entry name" value="FAD_PCMH"/>
    <property type="match status" value="1"/>
</dbReference>